<reference evidence="2 3" key="1">
    <citation type="submission" date="2019-05" db="EMBL/GenBank/DDBJ databases">
        <title>Psychrobacillus vulpis sp. nov., a new species isolated from feces of a red fox that inhabits in The Tablas de Daimiel Natural Park, Albacete, Spain.</title>
        <authorList>
            <person name="Rodriguez M."/>
            <person name="Reina J.C."/>
            <person name="Bejar V."/>
            <person name="Llamas I."/>
        </authorList>
    </citation>
    <scope>NUCLEOTIDE SEQUENCE [LARGE SCALE GENOMIC DNA]</scope>
    <source>
        <strain evidence="2 3">NHI-2</strain>
    </source>
</reference>
<protein>
    <submittedName>
        <fullName evidence="2">Uncharacterized protein</fullName>
    </submittedName>
</protein>
<evidence type="ECO:0000313" key="2">
    <source>
        <dbReference type="EMBL" id="TQR16440.1"/>
    </source>
</evidence>
<comment type="caution">
    <text evidence="2">The sequence shown here is derived from an EMBL/GenBank/DDBJ whole genome shotgun (WGS) entry which is preliminary data.</text>
</comment>
<keyword evidence="3" id="KW-1185">Reference proteome</keyword>
<keyword evidence="1" id="KW-0472">Membrane</keyword>
<proteinExistence type="predicted"/>
<dbReference type="RefSeq" id="WP_142606303.1">
    <property type="nucleotide sequence ID" value="NZ_VDGG01000011.1"/>
</dbReference>
<gene>
    <name evidence="2" type="ORF">FG383_06925</name>
</gene>
<feature type="transmembrane region" description="Helical" evidence="1">
    <location>
        <begin position="64"/>
        <end position="82"/>
    </location>
</feature>
<keyword evidence="1" id="KW-0812">Transmembrane</keyword>
<dbReference type="AlphaFoldDB" id="A0A544TG89"/>
<keyword evidence="1" id="KW-1133">Transmembrane helix</keyword>
<name>A0A544TG89_9BACI</name>
<evidence type="ECO:0000256" key="1">
    <source>
        <dbReference type="SAM" id="Phobius"/>
    </source>
</evidence>
<dbReference type="EMBL" id="VDGG01000011">
    <property type="protein sequence ID" value="TQR16440.1"/>
    <property type="molecule type" value="Genomic_DNA"/>
</dbReference>
<dbReference type="Proteomes" id="UP000318937">
    <property type="component" value="Unassembled WGS sequence"/>
</dbReference>
<organism evidence="2 3">
    <name type="scientific">Psychrobacillus soli</name>
    <dbReference type="NCBI Taxonomy" id="1543965"/>
    <lineage>
        <taxon>Bacteria</taxon>
        <taxon>Bacillati</taxon>
        <taxon>Bacillota</taxon>
        <taxon>Bacilli</taxon>
        <taxon>Bacillales</taxon>
        <taxon>Bacillaceae</taxon>
        <taxon>Psychrobacillus</taxon>
    </lineage>
</organism>
<feature type="transmembrane region" description="Helical" evidence="1">
    <location>
        <begin position="12"/>
        <end position="31"/>
    </location>
</feature>
<dbReference type="OrthoDB" id="2453380at2"/>
<sequence>MSQYNLEELKMLNQVLFALFIAADFALFLFFQHNAYTFPWFALLGAGIGLAIIVLCWTGKKHTYFIATLLVSTAVFSVIYNWQAIFH</sequence>
<feature type="transmembrane region" description="Helical" evidence="1">
    <location>
        <begin position="37"/>
        <end position="57"/>
    </location>
</feature>
<accession>A0A544TG89</accession>
<evidence type="ECO:0000313" key="3">
    <source>
        <dbReference type="Proteomes" id="UP000318937"/>
    </source>
</evidence>